<sequence>MNLKEWRKLLPEVTGGLVRMRKKALNDGTIDSKYKLLIAISLAISQKCEPCIISYLEKAQGKITDEELKETLEVVIMFLGCVGEQWAKKTWDYWKKLVNDDKNSCCEGE</sequence>
<keyword evidence="2" id="KW-0575">Peroxidase</keyword>
<dbReference type="Pfam" id="PF02627">
    <property type="entry name" value="CMD"/>
    <property type="match status" value="1"/>
</dbReference>
<proteinExistence type="predicted"/>
<dbReference type="AlphaFoldDB" id="A0A1M5TZU1"/>
<dbReference type="OrthoDB" id="1683318at2"/>
<organism evidence="2 3">
    <name type="scientific">Thermosipho atlanticus DSM 15807</name>
    <dbReference type="NCBI Taxonomy" id="1123380"/>
    <lineage>
        <taxon>Bacteria</taxon>
        <taxon>Thermotogati</taxon>
        <taxon>Thermotogota</taxon>
        <taxon>Thermotogae</taxon>
        <taxon>Thermotogales</taxon>
        <taxon>Fervidobacteriaceae</taxon>
        <taxon>Thermosipho</taxon>
    </lineage>
</organism>
<keyword evidence="2" id="KW-0560">Oxidoreductase</keyword>
<dbReference type="Gene3D" id="1.20.1290.10">
    <property type="entry name" value="AhpD-like"/>
    <property type="match status" value="1"/>
</dbReference>
<dbReference type="RefSeq" id="WP_073073812.1">
    <property type="nucleotide sequence ID" value="NZ_FQXN01000007.1"/>
</dbReference>
<dbReference type="InterPro" id="IPR003779">
    <property type="entry name" value="CMD-like"/>
</dbReference>
<dbReference type="STRING" id="1123380.SAMN02745199_1547"/>
<feature type="domain" description="Carboxymuconolactone decarboxylase-like" evidence="1">
    <location>
        <begin position="11"/>
        <end position="87"/>
    </location>
</feature>
<evidence type="ECO:0000259" key="1">
    <source>
        <dbReference type="Pfam" id="PF02627"/>
    </source>
</evidence>
<protein>
    <submittedName>
        <fullName evidence="2">Alkylhydroperoxidase AhpD family core domain-containing protein</fullName>
    </submittedName>
</protein>
<evidence type="ECO:0000313" key="2">
    <source>
        <dbReference type="EMBL" id="SHH56151.1"/>
    </source>
</evidence>
<dbReference type="EMBL" id="FQXN01000007">
    <property type="protein sequence ID" value="SHH56151.1"/>
    <property type="molecule type" value="Genomic_DNA"/>
</dbReference>
<dbReference type="Proteomes" id="UP000242592">
    <property type="component" value="Unassembled WGS sequence"/>
</dbReference>
<dbReference type="SUPFAM" id="SSF69118">
    <property type="entry name" value="AhpD-like"/>
    <property type="match status" value="1"/>
</dbReference>
<dbReference type="GO" id="GO:0051920">
    <property type="term" value="F:peroxiredoxin activity"/>
    <property type="evidence" value="ECO:0007669"/>
    <property type="project" value="InterPro"/>
</dbReference>
<gene>
    <name evidence="2" type="ORF">SAMN02745199_1547</name>
</gene>
<evidence type="ECO:0000313" key="3">
    <source>
        <dbReference type="Proteomes" id="UP000242592"/>
    </source>
</evidence>
<name>A0A1M5TZU1_9BACT</name>
<accession>A0A1M5TZU1</accession>
<dbReference type="InterPro" id="IPR029032">
    <property type="entry name" value="AhpD-like"/>
</dbReference>
<keyword evidence="3" id="KW-1185">Reference proteome</keyword>
<reference evidence="3" key="1">
    <citation type="submission" date="2016-11" db="EMBL/GenBank/DDBJ databases">
        <authorList>
            <person name="Varghese N."/>
            <person name="Submissions S."/>
        </authorList>
    </citation>
    <scope>NUCLEOTIDE SEQUENCE [LARGE SCALE GENOMIC DNA]</scope>
    <source>
        <strain evidence="3">DSM 15807</strain>
    </source>
</reference>